<dbReference type="RefSeq" id="WP_186877033.1">
    <property type="nucleotide sequence ID" value="NZ_JACOPF010000004.1"/>
</dbReference>
<reference evidence="5" key="1">
    <citation type="submission" date="2020-08" db="EMBL/GenBank/DDBJ databases">
        <title>Genome public.</title>
        <authorList>
            <person name="Liu C."/>
            <person name="Sun Q."/>
        </authorList>
    </citation>
    <scope>NUCLEOTIDE SEQUENCE</scope>
    <source>
        <strain evidence="5">NSJ-55</strain>
    </source>
</reference>
<dbReference type="Pfam" id="PF13411">
    <property type="entry name" value="MerR_1"/>
    <property type="match status" value="1"/>
</dbReference>
<evidence type="ECO:0000256" key="1">
    <source>
        <dbReference type="ARBA" id="ARBA00023015"/>
    </source>
</evidence>
<evidence type="ECO:0000256" key="2">
    <source>
        <dbReference type="ARBA" id="ARBA00023125"/>
    </source>
</evidence>
<accession>A0A923RR93</accession>
<dbReference type="Gene3D" id="1.10.1660.10">
    <property type="match status" value="1"/>
</dbReference>
<dbReference type="AlphaFoldDB" id="A0A923RR93"/>
<dbReference type="GO" id="GO:0003677">
    <property type="term" value="F:DNA binding"/>
    <property type="evidence" value="ECO:0007669"/>
    <property type="project" value="UniProtKB-KW"/>
</dbReference>
<keyword evidence="3" id="KW-0804">Transcription</keyword>
<dbReference type="Proteomes" id="UP000652477">
    <property type="component" value="Unassembled WGS sequence"/>
</dbReference>
<dbReference type="InterPro" id="IPR047057">
    <property type="entry name" value="MerR_fam"/>
</dbReference>
<evidence type="ECO:0000256" key="3">
    <source>
        <dbReference type="ARBA" id="ARBA00023163"/>
    </source>
</evidence>
<dbReference type="SUPFAM" id="SSF46955">
    <property type="entry name" value="Putative DNA-binding domain"/>
    <property type="match status" value="1"/>
</dbReference>
<keyword evidence="1" id="KW-0805">Transcription regulation</keyword>
<dbReference type="PANTHER" id="PTHR30204">
    <property type="entry name" value="REDOX-CYCLING DRUG-SENSING TRANSCRIPTIONAL ACTIVATOR SOXR"/>
    <property type="match status" value="1"/>
</dbReference>
<proteinExistence type="predicted"/>
<dbReference type="EMBL" id="JACOPF010000004">
    <property type="protein sequence ID" value="MBC5690389.1"/>
    <property type="molecule type" value="Genomic_DNA"/>
</dbReference>
<feature type="domain" description="HTH merR-type" evidence="4">
    <location>
        <begin position="1"/>
        <end position="69"/>
    </location>
</feature>
<evidence type="ECO:0000259" key="4">
    <source>
        <dbReference type="PROSITE" id="PS50937"/>
    </source>
</evidence>
<dbReference type="CDD" id="cd00592">
    <property type="entry name" value="HTH_MerR-like"/>
    <property type="match status" value="1"/>
</dbReference>
<organism evidence="5 6">
    <name type="scientific">Mediterraneibacter hominis</name>
    <dbReference type="NCBI Taxonomy" id="2763054"/>
    <lineage>
        <taxon>Bacteria</taxon>
        <taxon>Bacillati</taxon>
        <taxon>Bacillota</taxon>
        <taxon>Clostridia</taxon>
        <taxon>Lachnospirales</taxon>
        <taxon>Lachnospiraceae</taxon>
        <taxon>Mediterraneibacter</taxon>
    </lineage>
</organism>
<keyword evidence="2" id="KW-0238">DNA-binding</keyword>
<keyword evidence="6" id="KW-1185">Reference proteome</keyword>
<dbReference type="GO" id="GO:0003700">
    <property type="term" value="F:DNA-binding transcription factor activity"/>
    <property type="evidence" value="ECO:0007669"/>
    <property type="project" value="InterPro"/>
</dbReference>
<dbReference type="InterPro" id="IPR009061">
    <property type="entry name" value="DNA-bd_dom_put_sf"/>
</dbReference>
<name>A0A923RR93_9FIRM</name>
<evidence type="ECO:0000313" key="6">
    <source>
        <dbReference type="Proteomes" id="UP000652477"/>
    </source>
</evidence>
<comment type="caution">
    <text evidence="5">The sequence shown here is derived from an EMBL/GenBank/DDBJ whole genome shotgun (WGS) entry which is preliminary data.</text>
</comment>
<dbReference type="PANTHER" id="PTHR30204:SF94">
    <property type="entry name" value="HEAVY METAL-DEPENDENT TRANSCRIPTIONAL REGULATOR HI_0293-RELATED"/>
    <property type="match status" value="1"/>
</dbReference>
<protein>
    <submittedName>
        <fullName evidence="5">MerR family transcriptional regulator</fullName>
    </submittedName>
</protein>
<dbReference type="PROSITE" id="PS50937">
    <property type="entry name" value="HTH_MERR_2"/>
    <property type="match status" value="1"/>
</dbReference>
<evidence type="ECO:0000313" key="5">
    <source>
        <dbReference type="EMBL" id="MBC5690389.1"/>
    </source>
</evidence>
<dbReference type="InterPro" id="IPR000551">
    <property type="entry name" value="MerR-type_HTH_dom"/>
</dbReference>
<gene>
    <name evidence="5" type="ORF">H8S37_15855</name>
</gene>
<sequence length="328" mass="38684">MKIQEVSQKTGMKKRTIHFYIKEDLLTPSINKENGYYDFHEEDIQQLILISKFRNAGFPISTIRSIMKEPATASYYLSHYLSTLRKQKEYLEKTIESINYVINTLPLQIHLDTLYQAMLKAQIPAAVNKEELRSTPKDSSVLNRYLWSPFIPDDLQNDFQEFLWAKINLLVSESDNTDYETLSRYLDSLQPKELEELYKGQRIHFAYVVSLDDKGCHSYVETLKQSISQNLKKPQLVNHWKRNYHSFYLPSMRIYDSSKEQSIISQISPFFAKYRENIHKVCTYLYEDLQNQDTALLEQMYHILGDFLDLECCHHAALEAFSSLRLEK</sequence>
<dbReference type="SMART" id="SM00422">
    <property type="entry name" value="HTH_MERR"/>
    <property type="match status" value="1"/>
</dbReference>